<dbReference type="InterPro" id="IPR015422">
    <property type="entry name" value="PyrdxlP-dep_Trfase_small"/>
</dbReference>
<keyword evidence="3 7" id="KW-0032">Aminotransferase</keyword>
<gene>
    <name evidence="7" type="ORF">DFR31_1176</name>
</gene>
<proteinExistence type="inferred from homology"/>
<name>A0A498C6B5_9GAMM</name>
<accession>A0A498C6B5</accession>
<dbReference type="Pfam" id="PF00202">
    <property type="entry name" value="Aminotran_3"/>
    <property type="match status" value="1"/>
</dbReference>
<dbReference type="OrthoDB" id="9770449at2"/>
<dbReference type="Proteomes" id="UP000275461">
    <property type="component" value="Unassembled WGS sequence"/>
</dbReference>
<dbReference type="AlphaFoldDB" id="A0A498C6B5"/>
<sequence>MSAAQDTGGRHGMLSPLLKQSSGVVAERGEGAYIFDRDGTRYLDFTSGIGVTATGHAHPKVVAAIQAQAEKLLHGQYAIVRHPAIVELADRLGERMPGDIDSIFFSNAGTEACEAALRLARHATGRPNIIVFHGGFHGRTMGSLSMTTSSVGLRAGLQPMMGGVVVAPFPNAYRYGWDEEAAAEFCLRELDYIFATYSNPCETAGVFIEPVQGESGYVPANTRFMQGLRERCDEHNMVMIMDEVQSGYGRTGRFWAHSHFDVQPDIVVTAKGLASGMPLSGVGAPAALMEKGWPGSQGGTYGGNAVACAAALATLDVIDDEGLVENAGEQGAYLMQRLKEVQQDFPEVADVRGMGLMIGTEMVDEAGKPDGDRAARILKAMEKRKVLMIRCGAFGGQVVRWLPPLIVSREQVDTAVDAFIEALRETA</sequence>
<evidence type="ECO:0000256" key="3">
    <source>
        <dbReference type="ARBA" id="ARBA00022576"/>
    </source>
</evidence>
<dbReference type="Gene3D" id="3.40.640.10">
    <property type="entry name" value="Type I PLP-dependent aspartate aminotransferase-like (Major domain)"/>
    <property type="match status" value="1"/>
</dbReference>
<dbReference type="GO" id="GO:0030170">
    <property type="term" value="F:pyridoxal phosphate binding"/>
    <property type="evidence" value="ECO:0007669"/>
    <property type="project" value="InterPro"/>
</dbReference>
<dbReference type="PANTHER" id="PTHR11986">
    <property type="entry name" value="AMINOTRANSFERASE CLASS III"/>
    <property type="match status" value="1"/>
</dbReference>
<dbReference type="InterPro" id="IPR015421">
    <property type="entry name" value="PyrdxlP-dep_Trfase_major"/>
</dbReference>
<dbReference type="Gene3D" id="3.90.1150.10">
    <property type="entry name" value="Aspartate Aminotransferase, domain 1"/>
    <property type="match status" value="1"/>
</dbReference>
<keyword evidence="8" id="KW-1185">Reference proteome</keyword>
<comment type="similarity">
    <text evidence="2 6">Belongs to the class-III pyridoxal-phosphate-dependent aminotransferase family.</text>
</comment>
<dbReference type="PANTHER" id="PTHR11986:SF79">
    <property type="entry name" value="ACETYLORNITHINE AMINOTRANSFERASE, MITOCHONDRIAL"/>
    <property type="match status" value="1"/>
</dbReference>
<dbReference type="InterPro" id="IPR015424">
    <property type="entry name" value="PyrdxlP-dep_Trfase"/>
</dbReference>
<evidence type="ECO:0000256" key="5">
    <source>
        <dbReference type="ARBA" id="ARBA00022898"/>
    </source>
</evidence>
<comment type="cofactor">
    <cofactor evidence="1">
        <name>pyridoxal 5'-phosphate</name>
        <dbReference type="ChEBI" id="CHEBI:597326"/>
    </cofactor>
</comment>
<dbReference type="InterPro" id="IPR049704">
    <property type="entry name" value="Aminotrans_3_PPA_site"/>
</dbReference>
<dbReference type="EMBL" id="RCDA01000001">
    <property type="protein sequence ID" value="RLK51252.1"/>
    <property type="molecule type" value="Genomic_DNA"/>
</dbReference>
<protein>
    <submittedName>
        <fullName evidence="7">Acetylornithine aminotransferase/4-aminobutyrate aminotransferase</fullName>
    </submittedName>
</protein>
<evidence type="ECO:0000256" key="6">
    <source>
        <dbReference type="RuleBase" id="RU003560"/>
    </source>
</evidence>
<dbReference type="InterPro" id="IPR005814">
    <property type="entry name" value="Aminotrans_3"/>
</dbReference>
<dbReference type="PROSITE" id="PS00600">
    <property type="entry name" value="AA_TRANSFER_CLASS_3"/>
    <property type="match status" value="1"/>
</dbReference>
<evidence type="ECO:0000256" key="2">
    <source>
        <dbReference type="ARBA" id="ARBA00008954"/>
    </source>
</evidence>
<evidence type="ECO:0000313" key="8">
    <source>
        <dbReference type="Proteomes" id="UP000275461"/>
    </source>
</evidence>
<dbReference type="GO" id="GO:0042802">
    <property type="term" value="F:identical protein binding"/>
    <property type="evidence" value="ECO:0007669"/>
    <property type="project" value="TreeGrafter"/>
</dbReference>
<dbReference type="FunFam" id="3.40.640.10:FF:000013">
    <property type="entry name" value="4-aminobutyrate aminotransferase"/>
    <property type="match status" value="1"/>
</dbReference>
<dbReference type="InterPro" id="IPR050103">
    <property type="entry name" value="Class-III_PLP-dep_AT"/>
</dbReference>
<reference evidence="7 8" key="1">
    <citation type="submission" date="2018-10" db="EMBL/GenBank/DDBJ databases">
        <title>Genomic Encyclopedia of Type Strains, Phase IV (KMG-IV): sequencing the most valuable type-strain genomes for metagenomic binning, comparative biology and taxonomic classification.</title>
        <authorList>
            <person name="Goeker M."/>
        </authorList>
    </citation>
    <scope>NUCLEOTIDE SEQUENCE [LARGE SCALE GENOMIC DNA]</scope>
    <source>
        <strain evidence="7 8">DSM 12769</strain>
    </source>
</reference>
<evidence type="ECO:0000313" key="7">
    <source>
        <dbReference type="EMBL" id="RLK51252.1"/>
    </source>
</evidence>
<dbReference type="RefSeq" id="WP_121441674.1">
    <property type="nucleotide sequence ID" value="NZ_RCDA01000001.1"/>
</dbReference>
<keyword evidence="5 6" id="KW-0663">Pyridoxal phosphate</keyword>
<comment type="caution">
    <text evidence="7">The sequence shown here is derived from an EMBL/GenBank/DDBJ whole genome shotgun (WGS) entry which is preliminary data.</text>
</comment>
<keyword evidence="4 7" id="KW-0808">Transferase</keyword>
<dbReference type="CDD" id="cd00610">
    <property type="entry name" value="OAT_like"/>
    <property type="match status" value="1"/>
</dbReference>
<organism evidence="7 8">
    <name type="scientific">Alkalispirillum mobile</name>
    <dbReference type="NCBI Taxonomy" id="85925"/>
    <lineage>
        <taxon>Bacteria</taxon>
        <taxon>Pseudomonadati</taxon>
        <taxon>Pseudomonadota</taxon>
        <taxon>Gammaproteobacteria</taxon>
        <taxon>Chromatiales</taxon>
        <taxon>Ectothiorhodospiraceae</taxon>
        <taxon>Alkalispirillum</taxon>
    </lineage>
</organism>
<dbReference type="SUPFAM" id="SSF53383">
    <property type="entry name" value="PLP-dependent transferases"/>
    <property type="match status" value="1"/>
</dbReference>
<dbReference type="GO" id="GO:0008483">
    <property type="term" value="F:transaminase activity"/>
    <property type="evidence" value="ECO:0007669"/>
    <property type="project" value="UniProtKB-KW"/>
</dbReference>
<dbReference type="PIRSF" id="PIRSF000521">
    <property type="entry name" value="Transaminase_4ab_Lys_Orn"/>
    <property type="match status" value="1"/>
</dbReference>
<evidence type="ECO:0000256" key="1">
    <source>
        <dbReference type="ARBA" id="ARBA00001933"/>
    </source>
</evidence>
<evidence type="ECO:0000256" key="4">
    <source>
        <dbReference type="ARBA" id="ARBA00022679"/>
    </source>
</evidence>